<accession>A0ABW8U9Q8</accession>
<organism evidence="1 2">
    <name type="scientific">Moraxella oculi</name>
    <dbReference type="NCBI Taxonomy" id="2940516"/>
    <lineage>
        <taxon>Bacteria</taxon>
        <taxon>Pseudomonadati</taxon>
        <taxon>Pseudomonadota</taxon>
        <taxon>Gammaproteobacteria</taxon>
        <taxon>Moraxellales</taxon>
        <taxon>Moraxellaceae</taxon>
        <taxon>Moraxella</taxon>
    </lineage>
</organism>
<sequence>MVALNVREGIAGTMYDSKTGKVMPGGVKQINFAKETVHTDPDKFIIDSIKEIK</sequence>
<dbReference type="Proteomes" id="UP001624684">
    <property type="component" value="Unassembled WGS sequence"/>
</dbReference>
<gene>
    <name evidence="1" type="ORF">ACJHVH_09425</name>
</gene>
<keyword evidence="2" id="KW-1185">Reference proteome</keyword>
<name>A0ABW8U9Q8_9GAMM</name>
<proteinExistence type="predicted"/>
<evidence type="ECO:0000313" key="1">
    <source>
        <dbReference type="EMBL" id="MFL1733187.1"/>
    </source>
</evidence>
<comment type="caution">
    <text evidence="1">The sequence shown here is derived from an EMBL/GenBank/DDBJ whole genome shotgun (WGS) entry which is preliminary data.</text>
</comment>
<dbReference type="RefSeq" id="WP_407069659.1">
    <property type="nucleotide sequence ID" value="NZ_JBJJXE010000054.1"/>
</dbReference>
<dbReference type="EMBL" id="JBJJXE010000054">
    <property type="protein sequence ID" value="MFL1733187.1"/>
    <property type="molecule type" value="Genomic_DNA"/>
</dbReference>
<reference evidence="1 2" key="1">
    <citation type="submission" date="2024-11" db="EMBL/GenBank/DDBJ databases">
        <title>First Report of Moraxella oculi in Brazil in an Infectious Bovine Keratoconjunctivitis Outbreak.</title>
        <authorList>
            <person name="Carvalho C.V."/>
            <person name="Domingues R."/>
            <person name="Coutinho C."/>
            <person name="Honorio N.T.B.S."/>
            <person name="Faza D.R.L.R."/>
            <person name="Carvalho W.A."/>
            <person name="Machado A.B.F."/>
            <person name="Martins M.F."/>
            <person name="Gaspar E.B."/>
        </authorList>
    </citation>
    <scope>NUCLEOTIDE SEQUENCE [LARGE SCALE GENOMIC DNA]</scope>
    <source>
        <strain evidence="1 2">2117LE</strain>
    </source>
</reference>
<protein>
    <submittedName>
        <fullName evidence="1">Uncharacterized protein</fullName>
    </submittedName>
</protein>
<evidence type="ECO:0000313" key="2">
    <source>
        <dbReference type="Proteomes" id="UP001624684"/>
    </source>
</evidence>